<organism evidence="1 2">
    <name type="scientific">Sistotremastrum suecicum HHB10207 ss-3</name>
    <dbReference type="NCBI Taxonomy" id="1314776"/>
    <lineage>
        <taxon>Eukaryota</taxon>
        <taxon>Fungi</taxon>
        <taxon>Dikarya</taxon>
        <taxon>Basidiomycota</taxon>
        <taxon>Agaricomycotina</taxon>
        <taxon>Agaricomycetes</taxon>
        <taxon>Sistotremastrales</taxon>
        <taxon>Sistotremastraceae</taxon>
        <taxon>Sistotremastrum</taxon>
    </lineage>
</organism>
<name>A0A165WU98_9AGAM</name>
<accession>A0A165WU98</accession>
<dbReference type="AlphaFoldDB" id="A0A165WU98"/>
<dbReference type="OrthoDB" id="3344688at2759"/>
<evidence type="ECO:0000313" key="2">
    <source>
        <dbReference type="Proteomes" id="UP000076798"/>
    </source>
</evidence>
<evidence type="ECO:0000313" key="1">
    <source>
        <dbReference type="EMBL" id="KZT31526.1"/>
    </source>
</evidence>
<keyword evidence="2" id="KW-1185">Reference proteome</keyword>
<proteinExistence type="predicted"/>
<feature type="non-terminal residue" evidence="1">
    <location>
        <position position="1"/>
    </location>
</feature>
<dbReference type="EMBL" id="KV428544">
    <property type="protein sequence ID" value="KZT31526.1"/>
    <property type="molecule type" value="Genomic_DNA"/>
</dbReference>
<gene>
    <name evidence="1" type="ORF">SISSUDRAFT_995005</name>
</gene>
<evidence type="ECO:0008006" key="3">
    <source>
        <dbReference type="Google" id="ProtNLM"/>
    </source>
</evidence>
<dbReference type="Proteomes" id="UP000076798">
    <property type="component" value="Unassembled WGS sequence"/>
</dbReference>
<protein>
    <recommendedName>
        <fullName evidence="3">Copia protein</fullName>
    </recommendedName>
</protein>
<reference evidence="1 2" key="1">
    <citation type="journal article" date="2016" name="Mol. Biol. Evol.">
        <title>Comparative Genomics of Early-Diverging Mushroom-Forming Fungi Provides Insights into the Origins of Lignocellulose Decay Capabilities.</title>
        <authorList>
            <person name="Nagy L.G."/>
            <person name="Riley R."/>
            <person name="Tritt A."/>
            <person name="Adam C."/>
            <person name="Daum C."/>
            <person name="Floudas D."/>
            <person name="Sun H."/>
            <person name="Yadav J.S."/>
            <person name="Pangilinan J."/>
            <person name="Larsson K.H."/>
            <person name="Matsuura K."/>
            <person name="Barry K."/>
            <person name="Labutti K."/>
            <person name="Kuo R."/>
            <person name="Ohm R.A."/>
            <person name="Bhattacharya S.S."/>
            <person name="Shirouzu T."/>
            <person name="Yoshinaga Y."/>
            <person name="Martin F.M."/>
            <person name="Grigoriev I.V."/>
            <person name="Hibbett D.S."/>
        </authorList>
    </citation>
    <scope>NUCLEOTIDE SEQUENCE [LARGE SCALE GENOMIC DNA]</scope>
    <source>
        <strain evidence="1 2">HHB10207 ss-3</strain>
    </source>
</reference>
<sequence>VWLRSLMKELGFSQNNPTTLFCDNQGTVLCTHNPQSHSALRHNPQSHSALRHINIRINSVPKSGCCNWWRPATATGPTSVATGLPVAVTPES</sequence>